<evidence type="ECO:0008006" key="4">
    <source>
        <dbReference type="Google" id="ProtNLM"/>
    </source>
</evidence>
<keyword evidence="3" id="KW-1185">Reference proteome</keyword>
<dbReference type="STRING" id="459349.CLOAM0348"/>
<dbReference type="PANTHER" id="PTHR35869:SF1">
    <property type="entry name" value="OUTER-MEMBRANE LIPOPROTEIN CARRIER PROTEIN"/>
    <property type="match status" value="1"/>
</dbReference>
<dbReference type="HOGENOM" id="CLU_1330007_0_0_0"/>
<dbReference type="EMBL" id="CU466930">
    <property type="protein sequence ID" value="CAO80253.1"/>
    <property type="molecule type" value="Genomic_DNA"/>
</dbReference>
<proteinExistence type="predicted"/>
<evidence type="ECO:0000313" key="2">
    <source>
        <dbReference type="EMBL" id="CAO80253.1"/>
    </source>
</evidence>
<dbReference type="Proteomes" id="UP000002019">
    <property type="component" value="Chromosome"/>
</dbReference>
<dbReference type="PANTHER" id="PTHR35869">
    <property type="entry name" value="OUTER-MEMBRANE LIPOPROTEIN CARRIER PROTEIN"/>
    <property type="match status" value="1"/>
</dbReference>
<dbReference type="RefSeq" id="WP_015424114.1">
    <property type="nucleotide sequence ID" value="NC_020449.1"/>
</dbReference>
<dbReference type="OrthoDB" id="9787361at2"/>
<name>B0VG35_CLOAI</name>
<evidence type="ECO:0000256" key="1">
    <source>
        <dbReference type="ARBA" id="ARBA00022729"/>
    </source>
</evidence>
<protein>
    <recommendedName>
        <fullName evidence="4">Outer membrane lipoprotein carrier protein LolA</fullName>
    </recommendedName>
</protein>
<dbReference type="CDD" id="cd16325">
    <property type="entry name" value="LolA"/>
    <property type="match status" value="1"/>
</dbReference>
<dbReference type="AlphaFoldDB" id="B0VG35"/>
<dbReference type="InterPro" id="IPR004564">
    <property type="entry name" value="OM_lipoprot_carrier_LolA-like"/>
</dbReference>
<dbReference type="InterPro" id="IPR029046">
    <property type="entry name" value="LolA/LolB/LppX"/>
</dbReference>
<dbReference type="Pfam" id="PF03548">
    <property type="entry name" value="LolA"/>
    <property type="match status" value="1"/>
</dbReference>
<keyword evidence="1" id="KW-0732">Signal</keyword>
<gene>
    <name evidence="2" type="ordered locus">CLOAM0348</name>
</gene>
<dbReference type="eggNOG" id="COG2834">
    <property type="taxonomic scope" value="Bacteria"/>
</dbReference>
<dbReference type="KEGG" id="caci:CLOAM0348"/>
<evidence type="ECO:0000313" key="3">
    <source>
        <dbReference type="Proteomes" id="UP000002019"/>
    </source>
</evidence>
<accession>B0VG35</accession>
<organism evidence="2 3">
    <name type="scientific">Cloacimonas acidaminovorans (strain Evry)</name>
    <dbReference type="NCBI Taxonomy" id="459349"/>
    <lineage>
        <taxon>Bacteria</taxon>
        <taxon>Pseudomonadati</taxon>
        <taxon>Candidatus Cloacimonadota</taxon>
        <taxon>Candidatus Cloacimonadia</taxon>
        <taxon>Candidatus Cloacimonadales</taxon>
        <taxon>Candidatus Cloacimonadaceae</taxon>
        <taxon>Candidatus Cloacimonas</taxon>
    </lineage>
</organism>
<sequence>MKTAKIITLILLLCCNFLFGISSEALYQKIAKTYGSLSSFQAVIKQDNYFAQLDKSITYHGNIYFTKGRMVIRYNKPYFQRLSVSGGIVELYDSQSNTVFRSKMRPEFGKMNPVEILQLYWKKSTVNIQQGKGNLVNVFLKPFDDPVIVSISAVVNSESGIVQSLTWTNRNNDKVTYNFSSIKTNAKIPASVWQYTYPKDVQVVEQ</sequence>
<dbReference type="Gene3D" id="2.50.20.10">
    <property type="entry name" value="Lipoprotein localisation LolA/LolB/LppX"/>
    <property type="match status" value="1"/>
</dbReference>
<dbReference type="SUPFAM" id="SSF89392">
    <property type="entry name" value="Prokaryotic lipoproteins and lipoprotein localization factors"/>
    <property type="match status" value="1"/>
</dbReference>
<reference evidence="2 3" key="1">
    <citation type="journal article" date="2008" name="J. Bacteriol.">
        <title>'Candidatus Cloacamonas acidaminovorans': genome sequence reconstruction provides a first glimpse of a new bacterial division.</title>
        <authorList>
            <person name="Pelletier E."/>
            <person name="Kreimeyer A."/>
            <person name="Bocs S."/>
            <person name="Rouy Z."/>
            <person name="Gyapay G."/>
            <person name="Chouari R."/>
            <person name="Riviere D."/>
            <person name="Ganesan A."/>
            <person name="Daegelen P."/>
            <person name="Sghir A."/>
            <person name="Cohen G.N."/>
            <person name="Medigue C."/>
            <person name="Weissenbach J."/>
            <person name="Le Paslier D."/>
        </authorList>
    </citation>
    <scope>NUCLEOTIDE SEQUENCE [LARGE SCALE GENOMIC DNA]</scope>
    <source>
        <strain evidence="3">Evry</strain>
    </source>
</reference>